<name>A0A2N8HBG3_9BACT</name>
<dbReference type="PANTHER" id="PTHR47176">
    <property type="entry name" value="OSJNBA0020J04.13 PROTEIN"/>
    <property type="match status" value="1"/>
</dbReference>
<dbReference type="EMBL" id="PJKA01000013">
    <property type="protein sequence ID" value="PNC17199.1"/>
    <property type="molecule type" value="Genomic_DNA"/>
</dbReference>
<dbReference type="OrthoDB" id="9810005at2"/>
<reference evidence="1 2" key="1">
    <citation type="journal article" date="2017" name="BMC Genomics">
        <title>Genome sequencing of 39 Akkermansia muciniphila isolates reveals its population structure, genomic and functional diverisity, and global distribution in mammalian gut microbiotas.</title>
        <authorList>
            <person name="Guo X."/>
            <person name="Li S."/>
            <person name="Zhang J."/>
            <person name="Wu F."/>
            <person name="Li X."/>
            <person name="Wu D."/>
            <person name="Zhang M."/>
            <person name="Ou Z."/>
            <person name="Jie Z."/>
            <person name="Yan Q."/>
            <person name="Li P."/>
            <person name="Yi J."/>
            <person name="Peng Y."/>
        </authorList>
    </citation>
    <scope>NUCLEOTIDE SEQUENCE [LARGE SCALE GENOMIC DNA]</scope>
    <source>
        <strain evidence="1 2">GP24</strain>
    </source>
</reference>
<proteinExistence type="predicted"/>
<dbReference type="RefSeq" id="WP_102715519.1">
    <property type="nucleotide sequence ID" value="NZ_PJKA01000013.1"/>
</dbReference>
<comment type="caution">
    <text evidence="1">The sequence shown here is derived from an EMBL/GenBank/DDBJ whole genome shotgun (WGS) entry which is preliminary data.</text>
</comment>
<gene>
    <name evidence="1" type="ORF">CXU22_11300</name>
</gene>
<dbReference type="Proteomes" id="UP000236000">
    <property type="component" value="Unassembled WGS sequence"/>
</dbReference>
<sequence length="224" mass="24693">MMNLPDAHTHPAPAIPGAGPRFICGTCPADWEQAALLAEGDENVTPFFGIHPWRLNPDTWQEEMRLLESFLRRFPRAGIGETGLDKCRRGIPGLPVQKEALKRHLELAVRLDRPAALHCCRAWGTLAGILAEFPALKAVLHGWTGALNPAAQLPSGNWLLSVGLREMERPGILSSIPRQRLALESDEHPEALPELYRRAAQALSMKEEELAALVADNMEKVSAR</sequence>
<dbReference type="AlphaFoldDB" id="A0A2N8HBG3"/>
<dbReference type="InterPro" id="IPR032466">
    <property type="entry name" value="Metal_Hydrolase"/>
</dbReference>
<protein>
    <submittedName>
        <fullName evidence="1">Uncharacterized protein</fullName>
    </submittedName>
</protein>
<dbReference type="Gene3D" id="3.20.20.140">
    <property type="entry name" value="Metal-dependent hydrolases"/>
    <property type="match status" value="1"/>
</dbReference>
<accession>A0A2N8HBG3</accession>
<dbReference type="PANTHER" id="PTHR47176:SF1">
    <property type="entry name" value="OS04G0577500 PROTEIN"/>
    <property type="match status" value="1"/>
</dbReference>
<dbReference type="SUPFAM" id="SSF51556">
    <property type="entry name" value="Metallo-dependent hydrolases"/>
    <property type="match status" value="1"/>
</dbReference>
<dbReference type="Pfam" id="PF01026">
    <property type="entry name" value="TatD_DNase"/>
    <property type="match status" value="1"/>
</dbReference>
<evidence type="ECO:0000313" key="2">
    <source>
        <dbReference type="Proteomes" id="UP000236000"/>
    </source>
</evidence>
<organism evidence="1 2">
    <name type="scientific">Akkermansia muciniphila</name>
    <dbReference type="NCBI Taxonomy" id="239935"/>
    <lineage>
        <taxon>Bacteria</taxon>
        <taxon>Pseudomonadati</taxon>
        <taxon>Verrucomicrobiota</taxon>
        <taxon>Verrucomicrobiia</taxon>
        <taxon>Verrucomicrobiales</taxon>
        <taxon>Akkermansiaceae</taxon>
        <taxon>Akkermansia</taxon>
    </lineage>
</organism>
<dbReference type="GO" id="GO:0016788">
    <property type="term" value="F:hydrolase activity, acting on ester bonds"/>
    <property type="evidence" value="ECO:0007669"/>
    <property type="project" value="InterPro"/>
</dbReference>
<evidence type="ECO:0000313" key="1">
    <source>
        <dbReference type="EMBL" id="PNC17199.1"/>
    </source>
</evidence>
<dbReference type="InterPro" id="IPR001130">
    <property type="entry name" value="TatD-like"/>
</dbReference>